<sequence length="282" mass="32313">MEFIIADSRKRIAIIFVVSFAYSTDNSFCFMLLICEQCRIREPCLEPYECDLEEVQQLMRKLRTLKQAAKLRSVIFFYKTLRNNCIFALPKFNPIGCCPQTGHALGVNLFDTKRYFRLREYISSDDDELADFLPSRDDHRKLVKPLESLRDVESVAKHLQGQYVTLVDARILFDAQIKPHPSFRRCESQNCAVPDFEQAVVKVLDNQDARPLRWTLSGEGRPAPSASDQSTTAKEGFAARKLKRRKVCTACEVRFGGQLRASLEDFSAHVLGYDTNAIVFRP</sequence>
<proteinExistence type="predicted"/>
<protein>
    <submittedName>
        <fullName evidence="3">Uncharacterized protein</fullName>
    </submittedName>
</protein>
<dbReference type="AlphaFoldDB" id="A0A225W4U2"/>
<dbReference type="EMBL" id="NBNE01001773">
    <property type="protein sequence ID" value="OWZ12706.1"/>
    <property type="molecule type" value="Genomic_DNA"/>
</dbReference>
<reference evidence="4" key="1">
    <citation type="submission" date="2017-03" db="EMBL/GenBank/DDBJ databases">
        <title>Phytopthora megakarya and P. palmivora, two closely related causual agents of cacao black pod achieved similar genome size and gene model numbers by different mechanisms.</title>
        <authorList>
            <person name="Ali S."/>
            <person name="Shao J."/>
            <person name="Larry D.J."/>
            <person name="Kronmiller B."/>
            <person name="Shen D."/>
            <person name="Strem M.D."/>
            <person name="Melnick R.L."/>
            <person name="Guiltinan M.J."/>
            <person name="Tyler B.M."/>
            <person name="Meinhardt L.W."/>
            <person name="Bailey B.A."/>
        </authorList>
    </citation>
    <scope>NUCLEOTIDE SEQUENCE [LARGE SCALE GENOMIC DNA]</scope>
    <source>
        <strain evidence="4">zdho120</strain>
    </source>
</reference>
<feature type="transmembrane region" description="Helical" evidence="2">
    <location>
        <begin position="12"/>
        <end position="34"/>
    </location>
</feature>
<dbReference type="PANTHER" id="PTHR40866:SF1">
    <property type="entry name" value="BED-TYPE DOMAIN-CONTAINING PROTEIN"/>
    <property type="match status" value="1"/>
</dbReference>
<dbReference type="Proteomes" id="UP000198211">
    <property type="component" value="Unassembled WGS sequence"/>
</dbReference>
<keyword evidence="2" id="KW-0812">Transmembrane</keyword>
<organism evidence="3 4">
    <name type="scientific">Phytophthora megakarya</name>
    <dbReference type="NCBI Taxonomy" id="4795"/>
    <lineage>
        <taxon>Eukaryota</taxon>
        <taxon>Sar</taxon>
        <taxon>Stramenopiles</taxon>
        <taxon>Oomycota</taxon>
        <taxon>Peronosporomycetes</taxon>
        <taxon>Peronosporales</taxon>
        <taxon>Peronosporaceae</taxon>
        <taxon>Phytophthora</taxon>
    </lineage>
</organism>
<evidence type="ECO:0000256" key="1">
    <source>
        <dbReference type="SAM" id="MobiDB-lite"/>
    </source>
</evidence>
<comment type="caution">
    <text evidence="3">The sequence shown here is derived from an EMBL/GenBank/DDBJ whole genome shotgun (WGS) entry which is preliminary data.</text>
</comment>
<name>A0A225W4U2_9STRA</name>
<evidence type="ECO:0000256" key="2">
    <source>
        <dbReference type="SAM" id="Phobius"/>
    </source>
</evidence>
<keyword evidence="4" id="KW-1185">Reference proteome</keyword>
<keyword evidence="2" id="KW-0472">Membrane</keyword>
<accession>A0A225W4U2</accession>
<keyword evidence="2" id="KW-1133">Transmembrane helix</keyword>
<gene>
    <name evidence="3" type="ORF">PHMEG_00014090</name>
</gene>
<evidence type="ECO:0000313" key="4">
    <source>
        <dbReference type="Proteomes" id="UP000198211"/>
    </source>
</evidence>
<evidence type="ECO:0000313" key="3">
    <source>
        <dbReference type="EMBL" id="OWZ12706.1"/>
    </source>
</evidence>
<dbReference type="PANTHER" id="PTHR40866">
    <property type="entry name" value="BED-TYPE DOMAIN-CONTAINING PROTEIN"/>
    <property type="match status" value="1"/>
</dbReference>
<feature type="region of interest" description="Disordered" evidence="1">
    <location>
        <begin position="214"/>
        <end position="235"/>
    </location>
</feature>